<dbReference type="InParanoid" id="A0A2Y9QW79"/>
<dbReference type="GeneID" id="101360062"/>
<reference evidence="3" key="1">
    <citation type="submission" date="2025-08" db="UniProtKB">
        <authorList>
            <consortium name="RefSeq"/>
        </authorList>
    </citation>
    <scope>IDENTIFICATION</scope>
</reference>
<name>A0A2Y9QW79_TRIMA</name>
<keyword evidence="3" id="KW-0808">Transferase</keyword>
<feature type="region of interest" description="Disordered" evidence="1">
    <location>
        <begin position="171"/>
        <end position="191"/>
    </location>
</feature>
<evidence type="ECO:0000256" key="1">
    <source>
        <dbReference type="SAM" id="MobiDB-lite"/>
    </source>
</evidence>
<accession>A0A2Y9QW79</accession>
<dbReference type="CTD" id="139189"/>
<gene>
    <name evidence="3" type="primary">DGKK</name>
</gene>
<dbReference type="STRING" id="127582.A0A2Y9QW79"/>
<keyword evidence="2" id="KW-1185">Reference proteome</keyword>
<dbReference type="AlphaFoldDB" id="A0A2Y9QW79"/>
<dbReference type="RefSeq" id="XP_023587605.1">
    <property type="nucleotide sequence ID" value="XM_023731837.1"/>
</dbReference>
<dbReference type="KEGG" id="tmu:101360062"/>
<protein>
    <submittedName>
        <fullName evidence="3">Diacylglycerol kinase kappa</fullName>
    </submittedName>
</protein>
<evidence type="ECO:0000313" key="3">
    <source>
        <dbReference type="RefSeq" id="XP_023587605.1"/>
    </source>
</evidence>
<evidence type="ECO:0000313" key="2">
    <source>
        <dbReference type="Proteomes" id="UP000248480"/>
    </source>
</evidence>
<organism evidence="2 3">
    <name type="scientific">Trichechus manatus latirostris</name>
    <name type="common">Florida manatee</name>
    <dbReference type="NCBI Taxonomy" id="127582"/>
    <lineage>
        <taxon>Eukaryota</taxon>
        <taxon>Metazoa</taxon>
        <taxon>Chordata</taxon>
        <taxon>Craniata</taxon>
        <taxon>Vertebrata</taxon>
        <taxon>Euteleostomi</taxon>
        <taxon>Mammalia</taxon>
        <taxon>Eutheria</taxon>
        <taxon>Afrotheria</taxon>
        <taxon>Sirenia</taxon>
        <taxon>Trichechidae</taxon>
        <taxon>Trichechus</taxon>
    </lineage>
</organism>
<dbReference type="GO" id="GO:0016301">
    <property type="term" value="F:kinase activity"/>
    <property type="evidence" value="ECO:0007669"/>
    <property type="project" value="UniProtKB-KW"/>
</dbReference>
<sequence>MDVPQFEVVAIQHLESATTELNKILKAKCPTEMIIATRFLCSAVEDFCADTVKTWSQIKQNNTAIESVILKSDLMYDKLNVLIDVLAEEAAATPVEKTTTVHPDSGKADGKRLVPQLDHISRCKLELATKAQNLQKSLKLLVFQVEQVLDEESRQTISVKNFSSTFFLGDDSEDTNRKSPRHSSRHSVLSSISSLRSEDLDNLNLKHLHFMPETM</sequence>
<dbReference type="Proteomes" id="UP000248480">
    <property type="component" value="Unplaced"/>
</dbReference>
<keyword evidence="3" id="KW-0418">Kinase</keyword>
<proteinExistence type="predicted"/>